<proteinExistence type="predicted"/>
<dbReference type="EMBL" id="AP023081">
    <property type="protein sequence ID" value="BCD83610.1"/>
    <property type="molecule type" value="Genomic_DNA"/>
</dbReference>
<reference evidence="2" key="1">
    <citation type="submission" date="2020-05" db="EMBL/GenBank/DDBJ databases">
        <title>Complete genome sequence of Pseudomonas sp. Sm006.</title>
        <authorList>
            <person name="Takeuchi K."/>
            <person name="Someya N."/>
        </authorList>
    </citation>
    <scope>NUCLEOTIDE SEQUENCE</scope>
    <source>
        <strain evidence="2">Sm006</strain>
    </source>
</reference>
<dbReference type="PANTHER" id="PTHR42850">
    <property type="entry name" value="METALLOPHOSPHOESTERASE"/>
    <property type="match status" value="1"/>
</dbReference>
<dbReference type="PANTHER" id="PTHR42850:SF4">
    <property type="entry name" value="ZINC-DEPENDENT ENDOPOLYPHOSPHATASE"/>
    <property type="match status" value="1"/>
</dbReference>
<dbReference type="RefSeq" id="WP_265169204.1">
    <property type="nucleotide sequence ID" value="NZ_AP023081.1"/>
</dbReference>
<dbReference type="InterPro" id="IPR004843">
    <property type="entry name" value="Calcineurin-like_PHP"/>
</dbReference>
<evidence type="ECO:0000313" key="2">
    <source>
        <dbReference type="EMBL" id="BCD83610.1"/>
    </source>
</evidence>
<dbReference type="SUPFAM" id="SSF56300">
    <property type="entry name" value="Metallo-dependent phosphatases"/>
    <property type="match status" value="1"/>
</dbReference>
<dbReference type="InterPro" id="IPR050126">
    <property type="entry name" value="Ap4A_hydrolase"/>
</dbReference>
<keyword evidence="3" id="KW-1185">Reference proteome</keyword>
<evidence type="ECO:0000259" key="1">
    <source>
        <dbReference type="Pfam" id="PF00149"/>
    </source>
</evidence>
<accession>A0ABM7L234</accession>
<feature type="domain" description="Calcineurin-like phosphoesterase" evidence="1">
    <location>
        <begin position="17"/>
        <end position="106"/>
    </location>
</feature>
<evidence type="ECO:0000313" key="3">
    <source>
        <dbReference type="Proteomes" id="UP001064896"/>
    </source>
</evidence>
<dbReference type="Gene3D" id="3.60.21.10">
    <property type="match status" value="1"/>
</dbReference>
<gene>
    <name evidence="2" type="primary">pphA</name>
    <name evidence="2" type="ORF">PSm6_00170</name>
</gene>
<organism evidence="2 3">
    <name type="scientific">Pseudomonas solani</name>
    <dbReference type="NCBI Taxonomy" id="2731552"/>
    <lineage>
        <taxon>Bacteria</taxon>
        <taxon>Pseudomonadati</taxon>
        <taxon>Pseudomonadota</taxon>
        <taxon>Gammaproteobacteria</taxon>
        <taxon>Pseudomonadales</taxon>
        <taxon>Pseudomonadaceae</taxon>
        <taxon>Pseudomonas</taxon>
    </lineage>
</organism>
<sequence>MSLIKRFERNHAGRDFAVGDIHGHFTLLQEALDRAGFDQARDRLFSVGDLVDRGPECEDVIRWLNKPWFHPVRGNHDDYVCRYDTCEIGNWMINGGSWFVGLPSLEQENYAVMFRDIPIGIEVETPNGLIGLVHADCVFDSWDELKRELGCASSQRRKLVMNTCMWSRTRIEQSDERPVQGLRALVVGHNPLRRPVVLGNVFHIDTMGWRPQDGGYFTLLDLHSLEASPPIPRKLEWEAA</sequence>
<dbReference type="InterPro" id="IPR029052">
    <property type="entry name" value="Metallo-depent_PP-like"/>
</dbReference>
<dbReference type="Pfam" id="PF00149">
    <property type="entry name" value="Metallophos"/>
    <property type="match status" value="1"/>
</dbReference>
<protein>
    <submittedName>
        <fullName evidence="2">Serine/threonine protein phosphatase</fullName>
    </submittedName>
</protein>
<name>A0ABM7L234_9PSED</name>
<dbReference type="Proteomes" id="UP001064896">
    <property type="component" value="Chromosome"/>
</dbReference>